<evidence type="ECO:0000256" key="1">
    <source>
        <dbReference type="ARBA" id="ARBA00022630"/>
    </source>
</evidence>
<evidence type="ECO:0000313" key="5">
    <source>
        <dbReference type="Proteomes" id="UP000238642"/>
    </source>
</evidence>
<dbReference type="GO" id="GO:0005829">
    <property type="term" value="C:cytosol"/>
    <property type="evidence" value="ECO:0007669"/>
    <property type="project" value="TreeGrafter"/>
</dbReference>
<sequence>MTVSIWRYAHLALAIVSSLFLLILSVTGVILAIGAVEEKTLAYKAHDFDQINLAQMLPALWEVYSEITELRVDHNQFVILEGFDEEGNSLQAYIDPRTGAVLGEVKPQSDFIQWNIALHRSLFLKETGRIIVGIVSFLLFLITVSGGILIAKRQQGLRNFFTKINKDFFSQYFHVVSGRIFLIPVLMLALTGTHLFMVRIGLVGGENQTVDHLLNGETLEQKDLVEFPIFQETLLADVEKIEFPFIPDDPDERYVLKLKDRELSINQLTGEIVEETKYPYSLILEKLSLDLHTGRTNAIWAIILGFASLNILFFIYTGFVITFRRKGTKVKNKFNASNATYVILVGTENGSTLSFANKIHQQLLALGYKSFLTEMNRFTLFPKAKHFLIFSSTYGLGTAPANATEFDKLITKFPQQQPVQYSVIGFGSKTYPDFCGYVKHIDGLLAKQPWAERQLDLYTINDRSVAEFIAWVKAWNGKTSCGLSVTPAQYSTKITGLKKFNVLERLEVTKDNATFKIVLQPQGRQSFQSGDLLAIYPAGDGRERLYSIGKKDGDIQLMVKLYPNGLGSEFLYNLTKDHSISARIVVNKGFHFPKKAPAVVMIANGTGIAPFLGMIEENKKKIPVRLYAGFRYNNALSKQYRQFADEAITSGKLIDFQMAFSREEERKYVMDLIREDIAFFSELLKNEGVIMICGSLAMQKDVEEILADICITRDLGNYKGQILTDCY</sequence>
<dbReference type="AlphaFoldDB" id="A0A2S9JLF1"/>
<keyword evidence="1" id="KW-0285">Flavoprotein</keyword>
<dbReference type="SUPFAM" id="SSF52218">
    <property type="entry name" value="Flavoproteins"/>
    <property type="match status" value="1"/>
</dbReference>
<evidence type="ECO:0000256" key="2">
    <source>
        <dbReference type="SAM" id="Phobius"/>
    </source>
</evidence>
<protein>
    <submittedName>
        <fullName evidence="4">FAD-binding oxidoreductase</fullName>
    </submittedName>
</protein>
<dbReference type="RefSeq" id="WP_105725892.1">
    <property type="nucleotide sequence ID" value="NZ_PVBS01000002.1"/>
</dbReference>
<dbReference type="Proteomes" id="UP000238642">
    <property type="component" value="Unassembled WGS sequence"/>
</dbReference>
<comment type="caution">
    <text evidence="4">The sequence shown here is derived from an EMBL/GenBank/DDBJ whole genome shotgun (WGS) entry which is preliminary data.</text>
</comment>
<dbReference type="Pfam" id="PF00175">
    <property type="entry name" value="NAD_binding_1"/>
    <property type="match status" value="1"/>
</dbReference>
<dbReference type="EMBL" id="PVBS01000002">
    <property type="protein sequence ID" value="PRD53972.1"/>
    <property type="molecule type" value="Genomic_DNA"/>
</dbReference>
<dbReference type="SUPFAM" id="SSF63380">
    <property type="entry name" value="Riboflavin synthase domain-like"/>
    <property type="match status" value="1"/>
</dbReference>
<dbReference type="InterPro" id="IPR001433">
    <property type="entry name" value="OxRdtase_FAD/NAD-bd"/>
</dbReference>
<dbReference type="GO" id="GO:0016491">
    <property type="term" value="F:oxidoreductase activity"/>
    <property type="evidence" value="ECO:0007669"/>
    <property type="project" value="InterPro"/>
</dbReference>
<keyword evidence="5" id="KW-1185">Reference proteome</keyword>
<dbReference type="PRINTS" id="PR00371">
    <property type="entry name" value="FPNCR"/>
</dbReference>
<reference evidence="4 5" key="1">
    <citation type="submission" date="2018-02" db="EMBL/GenBank/DDBJ databases">
        <title>The draft genome of Sphingobacterium gobiense H7.</title>
        <authorList>
            <person name="Li L."/>
            <person name="Liu L."/>
            <person name="Zhang X."/>
            <person name="Wang T."/>
            <person name="Liang L."/>
        </authorList>
    </citation>
    <scope>NUCLEOTIDE SEQUENCE [LARGE SCALE GENOMIC DNA]</scope>
    <source>
        <strain evidence="4 5">ACCC 05757</strain>
    </source>
</reference>
<dbReference type="InterPro" id="IPR001709">
    <property type="entry name" value="Flavoprot_Pyr_Nucl_cyt_Rdtase"/>
</dbReference>
<dbReference type="Gene3D" id="3.40.50.360">
    <property type="match status" value="1"/>
</dbReference>
<gene>
    <name evidence="4" type="ORF">C5749_10715</name>
</gene>
<dbReference type="InterPro" id="IPR017938">
    <property type="entry name" value="Riboflavin_synthase-like_b-brl"/>
</dbReference>
<dbReference type="OrthoDB" id="9789468at2"/>
<keyword evidence="2" id="KW-0812">Transmembrane</keyword>
<feature type="transmembrane region" description="Helical" evidence="2">
    <location>
        <begin position="298"/>
        <end position="323"/>
    </location>
</feature>
<proteinExistence type="predicted"/>
<dbReference type="InterPro" id="IPR029039">
    <property type="entry name" value="Flavoprotein-like_sf"/>
</dbReference>
<dbReference type="SUPFAM" id="SSF52343">
    <property type="entry name" value="Ferredoxin reductase-like, C-terminal NADP-linked domain"/>
    <property type="match status" value="1"/>
</dbReference>
<dbReference type="PANTHER" id="PTHR19384">
    <property type="entry name" value="NITRIC OXIDE SYNTHASE-RELATED"/>
    <property type="match status" value="1"/>
</dbReference>
<dbReference type="Gene3D" id="3.40.50.80">
    <property type="entry name" value="Nucleotide-binding domain of ferredoxin-NADP reductase (FNR) module"/>
    <property type="match status" value="1"/>
</dbReference>
<keyword evidence="2" id="KW-1133">Transmembrane helix</keyword>
<name>A0A2S9JLF1_9SPHI</name>
<evidence type="ECO:0000313" key="4">
    <source>
        <dbReference type="EMBL" id="PRD53972.1"/>
    </source>
</evidence>
<keyword evidence="2" id="KW-0472">Membrane</keyword>
<feature type="domain" description="Flavodoxin-like" evidence="3">
    <location>
        <begin position="341"/>
        <end position="480"/>
    </location>
</feature>
<organism evidence="4 5">
    <name type="scientific">Sphingobacterium gobiense</name>
    <dbReference type="NCBI Taxonomy" id="1382456"/>
    <lineage>
        <taxon>Bacteria</taxon>
        <taxon>Pseudomonadati</taxon>
        <taxon>Bacteroidota</taxon>
        <taxon>Sphingobacteriia</taxon>
        <taxon>Sphingobacteriales</taxon>
        <taxon>Sphingobacteriaceae</taxon>
        <taxon>Sphingobacterium</taxon>
    </lineage>
</organism>
<feature type="transmembrane region" description="Helical" evidence="2">
    <location>
        <begin position="130"/>
        <end position="151"/>
    </location>
</feature>
<dbReference type="GO" id="GO:0050660">
    <property type="term" value="F:flavin adenine dinucleotide binding"/>
    <property type="evidence" value="ECO:0007669"/>
    <property type="project" value="TreeGrafter"/>
</dbReference>
<dbReference type="InterPro" id="IPR008254">
    <property type="entry name" value="Flavodoxin/NO_synth"/>
</dbReference>
<accession>A0A2S9JLF1</accession>
<dbReference type="Pfam" id="PF03929">
    <property type="entry name" value="PepSY_TM"/>
    <property type="match status" value="1"/>
</dbReference>
<dbReference type="PROSITE" id="PS50902">
    <property type="entry name" value="FLAVODOXIN_LIKE"/>
    <property type="match status" value="1"/>
</dbReference>
<dbReference type="InterPro" id="IPR039261">
    <property type="entry name" value="FNR_nucleotide-bd"/>
</dbReference>
<evidence type="ECO:0000259" key="3">
    <source>
        <dbReference type="PROSITE" id="PS50902"/>
    </source>
</evidence>
<feature type="transmembrane region" description="Helical" evidence="2">
    <location>
        <begin position="12"/>
        <end position="36"/>
    </location>
</feature>
<feature type="transmembrane region" description="Helical" evidence="2">
    <location>
        <begin position="172"/>
        <end position="197"/>
    </location>
</feature>
<dbReference type="Pfam" id="PF00258">
    <property type="entry name" value="Flavodoxin_1"/>
    <property type="match status" value="1"/>
</dbReference>
<dbReference type="GO" id="GO:0010181">
    <property type="term" value="F:FMN binding"/>
    <property type="evidence" value="ECO:0007669"/>
    <property type="project" value="InterPro"/>
</dbReference>
<dbReference type="InterPro" id="IPR005625">
    <property type="entry name" value="PepSY-ass_TM"/>
</dbReference>